<organism evidence="6 7">
    <name type="scientific">Nitrospirillum amazonense</name>
    <dbReference type="NCBI Taxonomy" id="28077"/>
    <lineage>
        <taxon>Bacteria</taxon>
        <taxon>Pseudomonadati</taxon>
        <taxon>Pseudomonadota</taxon>
        <taxon>Alphaproteobacteria</taxon>
        <taxon>Rhodospirillales</taxon>
        <taxon>Azospirillaceae</taxon>
        <taxon>Nitrospirillum</taxon>
    </lineage>
</organism>
<name>A0A560HB38_9PROT</name>
<evidence type="ECO:0000259" key="5">
    <source>
        <dbReference type="PROSITE" id="PS51371"/>
    </source>
</evidence>
<evidence type="ECO:0000313" key="7">
    <source>
        <dbReference type="Proteomes" id="UP000315751"/>
    </source>
</evidence>
<protein>
    <submittedName>
        <fullName evidence="6">Diguanylate cyclase/phosphodiesterase</fullName>
    </submittedName>
</protein>
<dbReference type="Pfam" id="PF00563">
    <property type="entry name" value="EAL"/>
    <property type="match status" value="2"/>
</dbReference>
<evidence type="ECO:0000259" key="4">
    <source>
        <dbReference type="PROSITE" id="PS50887"/>
    </source>
</evidence>
<comment type="caution">
    <text evidence="6">The sequence shown here is derived from an EMBL/GenBank/DDBJ whole genome shotgun (WGS) entry which is preliminary data.</text>
</comment>
<dbReference type="PROSITE" id="PS50887">
    <property type="entry name" value="GGDEF"/>
    <property type="match status" value="1"/>
</dbReference>
<dbReference type="PANTHER" id="PTHR33121">
    <property type="entry name" value="CYCLIC DI-GMP PHOSPHODIESTERASE PDEF"/>
    <property type="match status" value="1"/>
</dbReference>
<dbReference type="Proteomes" id="UP000315751">
    <property type="component" value="Unassembled WGS sequence"/>
</dbReference>
<dbReference type="SUPFAM" id="SSF141868">
    <property type="entry name" value="EAL domain-like"/>
    <property type="match status" value="1"/>
</dbReference>
<dbReference type="SMART" id="SM00267">
    <property type="entry name" value="GGDEF"/>
    <property type="match status" value="1"/>
</dbReference>
<sequence length="609" mass="65463">MPEESQAGIPRQGKQGQPASAPVAAPAVTPPAPAGGPAAGSPTLPPRWRDVVAHLGFAFQPIVQVRTGRVHGHEALLRGVEAAGFSGVAALFQAAVDDGVLPLLEAHVQALAVAAFLGAGGTADVRLFLNIHPQAQGQVPPPPQADQLHLVYEATGAGLITTRAGRDGGDRRGRVDIAFDRFGVGVADFQRLLASPPSYVKIDRAFISGVDGDQAKRALLGQLVGSAHALGLATIAVGVETSREFYVCRDLGCDHVQGFLLGRPAAGPLAEASEIAESLSRNDRRRPAPARQRLFELIERIAPLPLEAPKAKLLEYFGNLAAPPVVPVVDRAGVPRGLIRERHLKPFVYSRYGTEILRNRSFGNTLKDFVIPCPVCDIGTPLERVIELFAEAADSDGVIIVEGGEYVGFLSSQSLVRLLHEHRLATAVDQNPLTRLPGNNAITAQVETLVADAERDHVLIYLDFDNFKPFNDYFGFRQGDRAILMFSEQLKVQAAALGGFAGHIGGDDFFLSCSGLTPDRVRERLVAFLNRFRSDAESLYDVETRERGWFEAKDREGRLRRYPLLRVSAVMVPLLAGAARPGLETLVELIAVHKTAAKAAPDNLFLVAG</sequence>
<dbReference type="AlphaFoldDB" id="A0A560HB38"/>
<gene>
    <name evidence="6" type="ORF">FBZ90_105144</name>
</gene>
<dbReference type="Pfam" id="PF00571">
    <property type="entry name" value="CBS"/>
    <property type="match status" value="1"/>
</dbReference>
<dbReference type="InterPro" id="IPR050706">
    <property type="entry name" value="Cyclic-di-GMP_PDE-like"/>
</dbReference>
<reference evidence="6 7" key="1">
    <citation type="submission" date="2019-06" db="EMBL/GenBank/DDBJ databases">
        <title>Genomic Encyclopedia of Type Strains, Phase IV (KMG-V): Genome sequencing to study the core and pangenomes of soil and plant-associated prokaryotes.</title>
        <authorList>
            <person name="Whitman W."/>
        </authorList>
    </citation>
    <scope>NUCLEOTIDE SEQUENCE [LARGE SCALE GENOMIC DNA]</scope>
    <source>
        <strain evidence="6 7">BR 11622</strain>
    </source>
</reference>
<dbReference type="Gene3D" id="3.20.20.450">
    <property type="entry name" value="EAL domain"/>
    <property type="match status" value="2"/>
</dbReference>
<keyword evidence="1" id="KW-0129">CBS domain</keyword>
<dbReference type="InterPro" id="IPR001633">
    <property type="entry name" value="EAL_dom"/>
</dbReference>
<dbReference type="Gene3D" id="3.30.70.270">
    <property type="match status" value="1"/>
</dbReference>
<evidence type="ECO:0000259" key="3">
    <source>
        <dbReference type="PROSITE" id="PS50883"/>
    </source>
</evidence>
<evidence type="ECO:0000256" key="2">
    <source>
        <dbReference type="SAM" id="MobiDB-lite"/>
    </source>
</evidence>
<feature type="compositionally biased region" description="Low complexity" evidence="2">
    <location>
        <begin position="18"/>
        <end position="27"/>
    </location>
</feature>
<dbReference type="InterPro" id="IPR000160">
    <property type="entry name" value="GGDEF_dom"/>
</dbReference>
<evidence type="ECO:0000256" key="1">
    <source>
        <dbReference type="PROSITE-ProRule" id="PRU00703"/>
    </source>
</evidence>
<keyword evidence="7" id="KW-1185">Reference proteome</keyword>
<dbReference type="SUPFAM" id="SSF55073">
    <property type="entry name" value="Nucleotide cyclase"/>
    <property type="match status" value="1"/>
</dbReference>
<dbReference type="InterPro" id="IPR043128">
    <property type="entry name" value="Rev_trsase/Diguanyl_cyclase"/>
</dbReference>
<feature type="region of interest" description="Disordered" evidence="2">
    <location>
        <begin position="1"/>
        <end position="45"/>
    </location>
</feature>
<dbReference type="PANTHER" id="PTHR33121:SF76">
    <property type="entry name" value="SIGNALING PROTEIN"/>
    <property type="match status" value="1"/>
</dbReference>
<dbReference type="SMART" id="SM00052">
    <property type="entry name" value="EAL"/>
    <property type="match status" value="1"/>
</dbReference>
<accession>A0A560HB38</accession>
<dbReference type="PROSITE" id="PS51371">
    <property type="entry name" value="CBS"/>
    <property type="match status" value="1"/>
</dbReference>
<dbReference type="InterPro" id="IPR000644">
    <property type="entry name" value="CBS_dom"/>
</dbReference>
<proteinExistence type="predicted"/>
<dbReference type="InterPro" id="IPR029787">
    <property type="entry name" value="Nucleotide_cyclase"/>
</dbReference>
<feature type="domain" description="GGDEF" evidence="4">
    <location>
        <begin position="455"/>
        <end position="609"/>
    </location>
</feature>
<dbReference type="RefSeq" id="WP_246130256.1">
    <property type="nucleotide sequence ID" value="NZ_VITR01000005.1"/>
</dbReference>
<dbReference type="PROSITE" id="PS50883">
    <property type="entry name" value="EAL"/>
    <property type="match status" value="1"/>
</dbReference>
<dbReference type="GO" id="GO:0071111">
    <property type="term" value="F:cyclic-guanylate-specific phosphodiesterase activity"/>
    <property type="evidence" value="ECO:0007669"/>
    <property type="project" value="InterPro"/>
</dbReference>
<dbReference type="InterPro" id="IPR046342">
    <property type="entry name" value="CBS_dom_sf"/>
</dbReference>
<dbReference type="Pfam" id="PF00990">
    <property type="entry name" value="GGDEF"/>
    <property type="match status" value="1"/>
</dbReference>
<dbReference type="SUPFAM" id="SSF54631">
    <property type="entry name" value="CBS-domain pair"/>
    <property type="match status" value="1"/>
</dbReference>
<dbReference type="EMBL" id="VITR01000005">
    <property type="protein sequence ID" value="TWB43331.1"/>
    <property type="molecule type" value="Genomic_DNA"/>
</dbReference>
<feature type="domain" description="CBS" evidence="5">
    <location>
        <begin position="369"/>
        <end position="426"/>
    </location>
</feature>
<evidence type="ECO:0000313" key="6">
    <source>
        <dbReference type="EMBL" id="TWB43331.1"/>
    </source>
</evidence>
<dbReference type="InterPro" id="IPR035919">
    <property type="entry name" value="EAL_sf"/>
</dbReference>
<feature type="domain" description="EAL" evidence="3">
    <location>
        <begin position="37"/>
        <end position="278"/>
    </location>
</feature>
<dbReference type="CDD" id="cd01948">
    <property type="entry name" value="EAL"/>
    <property type="match status" value="1"/>
</dbReference>